<sequence>MSIFNQMPMEHTMKKPNHAADMKNANKGTPGQNQTHAKNEGNRGKQLNPNQRPSDPKKA</sequence>
<dbReference type="Proteomes" id="UP000185622">
    <property type="component" value="Chromosome"/>
</dbReference>
<name>A0ABM6II41_9RHOB</name>
<organism evidence="2 3">
    <name type="scientific">Thioclava nitratireducens</name>
    <dbReference type="NCBI Taxonomy" id="1915078"/>
    <lineage>
        <taxon>Bacteria</taxon>
        <taxon>Pseudomonadati</taxon>
        <taxon>Pseudomonadota</taxon>
        <taxon>Alphaproteobacteria</taxon>
        <taxon>Rhodobacterales</taxon>
        <taxon>Paracoccaceae</taxon>
        <taxon>Thioclava</taxon>
    </lineage>
</organism>
<gene>
    <name evidence="2" type="ORF">BMG03_12770</name>
</gene>
<feature type="compositionally biased region" description="Polar residues" evidence="1">
    <location>
        <begin position="26"/>
        <end position="36"/>
    </location>
</feature>
<dbReference type="EMBL" id="CP019437">
    <property type="protein sequence ID" value="AQS48567.1"/>
    <property type="molecule type" value="Genomic_DNA"/>
</dbReference>
<protein>
    <submittedName>
        <fullName evidence="2">Uncharacterized protein</fullName>
    </submittedName>
</protein>
<evidence type="ECO:0000313" key="3">
    <source>
        <dbReference type="Proteomes" id="UP000185622"/>
    </source>
</evidence>
<keyword evidence="3" id="KW-1185">Reference proteome</keyword>
<evidence type="ECO:0000256" key="1">
    <source>
        <dbReference type="SAM" id="MobiDB-lite"/>
    </source>
</evidence>
<feature type="region of interest" description="Disordered" evidence="1">
    <location>
        <begin position="1"/>
        <end position="59"/>
    </location>
</feature>
<proteinExistence type="predicted"/>
<evidence type="ECO:0000313" key="2">
    <source>
        <dbReference type="EMBL" id="AQS48567.1"/>
    </source>
</evidence>
<reference evidence="2 3" key="1">
    <citation type="submission" date="2017-01" db="EMBL/GenBank/DDBJ databases">
        <title>The complete genome sequence of a sulfur-oxidizing marine bacterium Thioclava sp. 25B10_4T.</title>
        <authorList>
            <person name="Liu Y."/>
            <person name="Lai Q."/>
            <person name="Shao Z."/>
        </authorList>
    </citation>
    <scope>NUCLEOTIDE SEQUENCE [LARGE SCALE GENOMIC DNA]</scope>
    <source>
        <strain evidence="2 3">25B10_4</strain>
    </source>
</reference>
<accession>A0ABM6II41</accession>